<keyword evidence="1" id="KW-0812">Transmembrane</keyword>
<accession>A0A2S0KHN5</accession>
<keyword evidence="3" id="KW-1185">Reference proteome</keyword>
<protein>
    <recommendedName>
        <fullName evidence="4">DUF4386 domain-containing protein</fullName>
    </recommendedName>
</protein>
<dbReference type="KEGG" id="git:C6V83_13970"/>
<evidence type="ECO:0000313" key="3">
    <source>
        <dbReference type="Proteomes" id="UP000239814"/>
    </source>
</evidence>
<feature type="transmembrane region" description="Helical" evidence="1">
    <location>
        <begin position="7"/>
        <end position="24"/>
    </location>
</feature>
<evidence type="ECO:0008006" key="4">
    <source>
        <dbReference type="Google" id="ProtNLM"/>
    </source>
</evidence>
<keyword evidence="1" id="KW-0472">Membrane</keyword>
<name>A0A2S0KHN5_9ACTN</name>
<feature type="transmembrane region" description="Helical" evidence="1">
    <location>
        <begin position="44"/>
        <end position="69"/>
    </location>
</feature>
<gene>
    <name evidence="2" type="ORF">C6V83_13970</name>
</gene>
<feature type="transmembrane region" description="Helical" evidence="1">
    <location>
        <begin position="182"/>
        <end position="200"/>
    </location>
</feature>
<evidence type="ECO:0000256" key="1">
    <source>
        <dbReference type="SAM" id="Phobius"/>
    </source>
</evidence>
<evidence type="ECO:0000313" key="2">
    <source>
        <dbReference type="EMBL" id="AVM01190.1"/>
    </source>
</evidence>
<dbReference type="EMBL" id="CP027433">
    <property type="protein sequence ID" value="AVM01190.1"/>
    <property type="molecule type" value="Genomic_DNA"/>
</dbReference>
<organism evidence="2 3">
    <name type="scientific">Gordonia iterans</name>
    <dbReference type="NCBI Taxonomy" id="1004901"/>
    <lineage>
        <taxon>Bacteria</taxon>
        <taxon>Bacillati</taxon>
        <taxon>Actinomycetota</taxon>
        <taxon>Actinomycetes</taxon>
        <taxon>Mycobacteriales</taxon>
        <taxon>Gordoniaceae</taxon>
        <taxon>Gordonia</taxon>
    </lineage>
</organism>
<feature type="transmembrane region" description="Helical" evidence="1">
    <location>
        <begin position="158"/>
        <end position="176"/>
    </location>
</feature>
<feature type="transmembrane region" description="Helical" evidence="1">
    <location>
        <begin position="128"/>
        <end position="151"/>
    </location>
</feature>
<dbReference type="RefSeq" id="WP_105942901.1">
    <property type="nucleotide sequence ID" value="NZ_CP027433.1"/>
</dbReference>
<proteinExistence type="predicted"/>
<dbReference type="AlphaFoldDB" id="A0A2S0KHN5"/>
<keyword evidence="1" id="KW-1133">Transmembrane helix</keyword>
<dbReference type="OrthoDB" id="8224664at2"/>
<feature type="transmembrane region" description="Helical" evidence="1">
    <location>
        <begin position="76"/>
        <end position="95"/>
    </location>
</feature>
<dbReference type="Proteomes" id="UP000239814">
    <property type="component" value="Chromosome"/>
</dbReference>
<sequence>MRPDARIVLPALTAGLLMAVYLLIRPYDDAAGPETADAAEAFAAPAWIVAHACGALGLASFAWFAVLLARDAPGRSAATAAAAGFAGVVLVLPYYGAETFGLHAIGRAATGGDEAVLDLVDQVRNQPVAVTAFGAGLLLLAVSGVLAAVVWQRQRRSAAAWPLGVLIALVLPQFFLPPWGRMVFGVLCAAAGLMFAAAVYRGTPSDT</sequence>
<reference evidence="2 3" key="1">
    <citation type="submission" date="2018-03" db="EMBL/GenBank/DDBJ databases">
        <title>Characteristics and genome of n-alkane degrading marine bacteria Gordonia iterans isolated from crude oil contaminated in Tae-an, South Korea.</title>
        <authorList>
            <person name="Lee S.-S."/>
            <person name="Kim H."/>
        </authorList>
    </citation>
    <scope>NUCLEOTIDE SEQUENCE [LARGE SCALE GENOMIC DNA]</scope>
    <source>
        <strain evidence="2 3">Co17</strain>
    </source>
</reference>